<gene>
    <name evidence="1" type="ORF">GHT06_001903</name>
    <name evidence="2" type="ORF">GHT06_009859</name>
</gene>
<comment type="caution">
    <text evidence="1">The sequence shown here is derived from an EMBL/GenBank/DDBJ whole genome shotgun (WGS) entry which is preliminary data.</text>
</comment>
<keyword evidence="3" id="KW-1185">Reference proteome</keyword>
<evidence type="ECO:0000313" key="1">
    <source>
        <dbReference type="EMBL" id="KAI9551071.1"/>
    </source>
</evidence>
<reference evidence="1 3" key="1">
    <citation type="submission" date="2022-05" db="EMBL/GenBank/DDBJ databases">
        <title>A multi-omics perspective on studying reproductive biology in Daphnia sinensis.</title>
        <authorList>
            <person name="Jia J."/>
        </authorList>
    </citation>
    <scope>NUCLEOTIDE SEQUENCE</scope>
    <source>
        <strain evidence="1 3">WSL</strain>
    </source>
</reference>
<dbReference type="EMBL" id="WJBH02000002">
    <property type="protein sequence ID" value="KAI9562429.1"/>
    <property type="molecule type" value="Genomic_DNA"/>
</dbReference>
<dbReference type="Proteomes" id="UP000820818">
    <property type="component" value="Linkage Group LG2"/>
</dbReference>
<accession>A0AAD5PKR5</accession>
<sequence>MERYFLQPLQFELVFLSLFPVCINIPSFDATFGSAATAGIKASARHSLVEINDRPMLKSII</sequence>
<evidence type="ECO:0000313" key="2">
    <source>
        <dbReference type="EMBL" id="KAI9562429.1"/>
    </source>
</evidence>
<dbReference type="AlphaFoldDB" id="A0AAD5PKR5"/>
<organism evidence="1 3">
    <name type="scientific">Daphnia sinensis</name>
    <dbReference type="NCBI Taxonomy" id="1820382"/>
    <lineage>
        <taxon>Eukaryota</taxon>
        <taxon>Metazoa</taxon>
        <taxon>Ecdysozoa</taxon>
        <taxon>Arthropoda</taxon>
        <taxon>Crustacea</taxon>
        <taxon>Branchiopoda</taxon>
        <taxon>Diplostraca</taxon>
        <taxon>Cladocera</taxon>
        <taxon>Anomopoda</taxon>
        <taxon>Daphniidae</taxon>
        <taxon>Daphnia</taxon>
        <taxon>Daphnia similis group</taxon>
    </lineage>
</organism>
<protein>
    <submittedName>
        <fullName evidence="1">Uncharacterized protein</fullName>
    </submittedName>
</protein>
<evidence type="ECO:0000313" key="3">
    <source>
        <dbReference type="Proteomes" id="UP000820818"/>
    </source>
</evidence>
<name>A0AAD5PKR5_9CRUS</name>
<proteinExistence type="predicted"/>
<dbReference type="EMBL" id="WJBH02000050">
    <property type="protein sequence ID" value="KAI9551071.1"/>
    <property type="molecule type" value="Genomic_DNA"/>
</dbReference>